<dbReference type="Proteomes" id="UP000055045">
    <property type="component" value="Unassembled WGS sequence"/>
</dbReference>
<evidence type="ECO:0000313" key="1">
    <source>
        <dbReference type="EMBL" id="KUM55518.1"/>
    </source>
</evidence>
<proteinExistence type="predicted"/>
<reference evidence="1 2" key="1">
    <citation type="submission" date="2015-10" db="EMBL/GenBank/DDBJ databases">
        <title>Genome sequencing of Penicillium freii.</title>
        <authorList>
            <person name="Nguyen H.D."/>
            <person name="Visagie C.M."/>
            <person name="Seifert K.A."/>
        </authorList>
    </citation>
    <scope>NUCLEOTIDE SEQUENCE [LARGE SCALE GENOMIC DNA]</scope>
    <source>
        <strain evidence="1 2">DAOM 242723</strain>
    </source>
</reference>
<protein>
    <submittedName>
        <fullName evidence="1">Uncharacterized protein</fullName>
    </submittedName>
</protein>
<evidence type="ECO:0000313" key="2">
    <source>
        <dbReference type="Proteomes" id="UP000055045"/>
    </source>
</evidence>
<sequence>MVGHKQVSSKLRTPILNSTLNSEINSVPRGFEYQANKGKVTGTRPIPVPNDAQLEQLTQLRIRATERAQRNEWIQATFAYVMNHVDIAIATGDNCYQALMGLKERLRNVHRRLLDELALEAYHDEQLELELWEQVC</sequence>
<comment type="caution">
    <text evidence="1">The sequence shown here is derived from an EMBL/GenBank/DDBJ whole genome shotgun (WGS) entry which is preliminary data.</text>
</comment>
<dbReference type="OrthoDB" id="4369922at2759"/>
<dbReference type="EMBL" id="LLXE01000844">
    <property type="protein sequence ID" value="KUM55518.1"/>
    <property type="molecule type" value="Genomic_DNA"/>
</dbReference>
<dbReference type="AlphaFoldDB" id="A0A117NK45"/>
<name>A0A117NK45_PENFR</name>
<organism evidence="1 2">
    <name type="scientific">Penicillium freii</name>
    <dbReference type="NCBI Taxonomy" id="48697"/>
    <lineage>
        <taxon>Eukaryota</taxon>
        <taxon>Fungi</taxon>
        <taxon>Dikarya</taxon>
        <taxon>Ascomycota</taxon>
        <taxon>Pezizomycotina</taxon>
        <taxon>Eurotiomycetes</taxon>
        <taxon>Eurotiomycetidae</taxon>
        <taxon>Eurotiales</taxon>
        <taxon>Aspergillaceae</taxon>
        <taxon>Penicillium</taxon>
    </lineage>
</organism>
<keyword evidence="2" id="KW-1185">Reference proteome</keyword>
<accession>A0A117NK45</accession>
<gene>
    <name evidence="1" type="ORF">ACN42_g11744</name>
</gene>